<dbReference type="InterPro" id="IPR006710">
    <property type="entry name" value="Glyco_hydro_43"/>
</dbReference>
<dbReference type="PANTHER" id="PTHR43772">
    <property type="entry name" value="ENDO-1,4-BETA-XYLANASE"/>
    <property type="match status" value="1"/>
</dbReference>
<keyword evidence="5 7" id="KW-0326">Glycosidase</keyword>
<evidence type="ECO:0000256" key="6">
    <source>
        <dbReference type="PIRSR" id="PIRSR606710-2"/>
    </source>
</evidence>
<proteinExistence type="inferred from homology"/>
<accession>A0A2W5NV97</accession>
<evidence type="ECO:0000256" key="7">
    <source>
        <dbReference type="RuleBase" id="RU361187"/>
    </source>
</evidence>
<protein>
    <submittedName>
        <fullName evidence="9">Glycosyl hydrolase family 43</fullName>
    </submittedName>
</protein>
<dbReference type="GO" id="GO:0045493">
    <property type="term" value="P:xylan catabolic process"/>
    <property type="evidence" value="ECO:0007669"/>
    <property type="project" value="UniProtKB-KW"/>
</dbReference>
<comment type="caution">
    <text evidence="9">The sequence shown here is derived from an EMBL/GenBank/DDBJ whole genome shotgun (WGS) entry which is preliminary data.</text>
</comment>
<reference evidence="9 10" key="1">
    <citation type="submission" date="2017-08" db="EMBL/GenBank/DDBJ databases">
        <title>Infants hospitalized years apart are colonized by the same room-sourced microbial strains.</title>
        <authorList>
            <person name="Brooks B."/>
            <person name="Olm M.R."/>
            <person name="Firek B.A."/>
            <person name="Baker R."/>
            <person name="Thomas B.C."/>
            <person name="Morowitz M.J."/>
            <person name="Banfield J.F."/>
        </authorList>
    </citation>
    <scope>NUCLEOTIDE SEQUENCE [LARGE SCALE GENOMIC DNA]</scope>
    <source>
        <strain evidence="9">S2_005_002_R2_33</strain>
    </source>
</reference>
<evidence type="ECO:0000256" key="5">
    <source>
        <dbReference type="ARBA" id="ARBA00023295"/>
    </source>
</evidence>
<dbReference type="InterPro" id="IPR023296">
    <property type="entry name" value="Glyco_hydro_beta-prop_sf"/>
</dbReference>
<feature type="site" description="Important for catalytic activity, responsible for pKa modulation of the active site Glu and correct orientation of both the proton donor and substrate" evidence="6">
    <location>
        <position position="196"/>
    </location>
</feature>
<evidence type="ECO:0000256" key="3">
    <source>
        <dbReference type="ARBA" id="ARBA00022801"/>
    </source>
</evidence>
<dbReference type="Gene3D" id="2.60.120.260">
    <property type="entry name" value="Galactose-binding domain-like"/>
    <property type="match status" value="1"/>
</dbReference>
<name>A0A2W5NV97_9SPHN</name>
<dbReference type="Proteomes" id="UP000249082">
    <property type="component" value="Unassembled WGS sequence"/>
</dbReference>
<dbReference type="GO" id="GO:0004553">
    <property type="term" value="F:hydrolase activity, hydrolyzing O-glycosyl compounds"/>
    <property type="evidence" value="ECO:0007669"/>
    <property type="project" value="InterPro"/>
</dbReference>
<evidence type="ECO:0000313" key="10">
    <source>
        <dbReference type="Proteomes" id="UP000249082"/>
    </source>
</evidence>
<dbReference type="Pfam" id="PF04616">
    <property type="entry name" value="Glyco_hydro_43"/>
    <property type="match status" value="1"/>
</dbReference>
<dbReference type="PANTHER" id="PTHR43772:SF2">
    <property type="entry name" value="PUTATIVE (AFU_ORTHOLOGUE AFUA_2G04480)-RELATED"/>
    <property type="match status" value="1"/>
</dbReference>
<dbReference type="Gene3D" id="2.115.10.20">
    <property type="entry name" value="Glycosyl hydrolase domain, family 43"/>
    <property type="match status" value="1"/>
</dbReference>
<evidence type="ECO:0000256" key="8">
    <source>
        <dbReference type="SAM" id="SignalP"/>
    </source>
</evidence>
<keyword evidence="2" id="KW-0858">Xylan degradation</keyword>
<dbReference type="InterPro" id="IPR052176">
    <property type="entry name" value="Glycosyl_Hydrlase_43_Enz"/>
</dbReference>
<evidence type="ECO:0000256" key="4">
    <source>
        <dbReference type="ARBA" id="ARBA00023277"/>
    </source>
</evidence>
<dbReference type="SUPFAM" id="SSF75005">
    <property type="entry name" value="Arabinanase/levansucrase/invertase"/>
    <property type="match status" value="1"/>
</dbReference>
<comment type="similarity">
    <text evidence="1 7">Belongs to the glycosyl hydrolase 43 family.</text>
</comment>
<dbReference type="AlphaFoldDB" id="A0A2W5NV97"/>
<keyword evidence="2" id="KW-0624">Polysaccharide degradation</keyword>
<gene>
    <name evidence="9" type="ORF">DI555_00905</name>
</gene>
<feature type="chain" id="PRO_5015886822" evidence="8">
    <location>
        <begin position="31"/>
        <end position="539"/>
    </location>
</feature>
<evidence type="ECO:0000313" key="9">
    <source>
        <dbReference type="EMBL" id="PZQ57522.1"/>
    </source>
</evidence>
<dbReference type="EMBL" id="QFPX01000001">
    <property type="protein sequence ID" value="PZQ57522.1"/>
    <property type="molecule type" value="Genomic_DNA"/>
</dbReference>
<evidence type="ECO:0000256" key="1">
    <source>
        <dbReference type="ARBA" id="ARBA00009865"/>
    </source>
</evidence>
<feature type="signal peptide" evidence="8">
    <location>
        <begin position="1"/>
        <end position="30"/>
    </location>
</feature>
<organism evidence="9 10">
    <name type="scientific">Novosphingobium pentaromativorans</name>
    <dbReference type="NCBI Taxonomy" id="205844"/>
    <lineage>
        <taxon>Bacteria</taxon>
        <taxon>Pseudomonadati</taxon>
        <taxon>Pseudomonadota</taxon>
        <taxon>Alphaproteobacteria</taxon>
        <taxon>Sphingomonadales</taxon>
        <taxon>Sphingomonadaceae</taxon>
        <taxon>Novosphingobium</taxon>
    </lineage>
</organism>
<dbReference type="CDD" id="cd08990">
    <property type="entry name" value="GH43_AXH_like"/>
    <property type="match status" value="1"/>
</dbReference>
<keyword evidence="8" id="KW-0732">Signal</keyword>
<keyword evidence="4" id="KW-0119">Carbohydrate metabolism</keyword>
<keyword evidence="3 7" id="KW-0378">Hydrolase</keyword>
<sequence>MQVRRREWWAGRSGHAGIFAALALAASASAQQGGAPVSRELTVPGNPILADGDYYSTDPAPFVADGQLWILAGRDEAAGDVNDFIMPEWQLLKTADPASGKWAHYPSIIKPENVFAWAEQARAYAGQIVEGPADGSGKRRYYLYAPVLEKNSDAEDRFAIGVAMADSPLGPWHDAHPAGPIISQKVPEANKIQNIDPTVMIDEDGRVYIYWGTFGQLRGMELERDMITPKGPERTITGLTGFFEAPWIMKRKGIYYMLYAGNKAGPTSDCTPAVYHACIAYGTAPSPMGPWTYRGVALKPVSSTTSHPGAVAFKGQWYLAYHTADAKGGGHFRRSVALDKLEWDDSVSPARILTVIPTLRPQPPLAPSRNIARSAWATASNDPVPVQFWIKALNNGAVKEAPLPPDMWGSWSPDNPPRQWIEYRWDKPVTIDGSRIWFWNDQPAGSGVGVAPPAKWHLEYWSKQGWKAVPGASAYGTQSDSFQDVSFRKVTTRCLRAVLDASTDGKTHAALAVQEWEVLVPAAAPIAVRSDGAAPEACR</sequence>
<evidence type="ECO:0000256" key="2">
    <source>
        <dbReference type="ARBA" id="ARBA00022651"/>
    </source>
</evidence>